<protein>
    <recommendedName>
        <fullName evidence="4">Transposase</fullName>
    </recommendedName>
</protein>
<dbReference type="EMBL" id="BAAATE010000039">
    <property type="protein sequence ID" value="GAA2694905.1"/>
    <property type="molecule type" value="Genomic_DNA"/>
</dbReference>
<comment type="caution">
    <text evidence="2">The sequence shown here is derived from an EMBL/GenBank/DDBJ whole genome shotgun (WGS) entry which is preliminary data.</text>
</comment>
<sequence>MNWYFQRWEEAGVTEMLLTELRISARRQAGSRRTAQRPTEMITIASTRR</sequence>
<dbReference type="Proteomes" id="UP001501666">
    <property type="component" value="Unassembled WGS sequence"/>
</dbReference>
<evidence type="ECO:0000313" key="3">
    <source>
        <dbReference type="Proteomes" id="UP001501666"/>
    </source>
</evidence>
<evidence type="ECO:0008006" key="4">
    <source>
        <dbReference type="Google" id="ProtNLM"/>
    </source>
</evidence>
<gene>
    <name evidence="2" type="ORF">GCM10010412_087370</name>
</gene>
<feature type="region of interest" description="Disordered" evidence="1">
    <location>
        <begin position="28"/>
        <end position="49"/>
    </location>
</feature>
<keyword evidence="3" id="KW-1185">Reference proteome</keyword>
<proteinExistence type="predicted"/>
<accession>A0ABN3T9Q7</accession>
<name>A0ABN3T9Q7_9ACTN</name>
<evidence type="ECO:0000313" key="2">
    <source>
        <dbReference type="EMBL" id="GAA2694905.1"/>
    </source>
</evidence>
<evidence type="ECO:0000256" key="1">
    <source>
        <dbReference type="SAM" id="MobiDB-lite"/>
    </source>
</evidence>
<organism evidence="2 3">
    <name type="scientific">Nonomuraea recticatena</name>
    <dbReference type="NCBI Taxonomy" id="46178"/>
    <lineage>
        <taxon>Bacteria</taxon>
        <taxon>Bacillati</taxon>
        <taxon>Actinomycetota</taxon>
        <taxon>Actinomycetes</taxon>
        <taxon>Streptosporangiales</taxon>
        <taxon>Streptosporangiaceae</taxon>
        <taxon>Nonomuraea</taxon>
    </lineage>
</organism>
<reference evidence="2 3" key="1">
    <citation type="journal article" date="2019" name="Int. J. Syst. Evol. Microbiol.">
        <title>The Global Catalogue of Microorganisms (GCM) 10K type strain sequencing project: providing services to taxonomists for standard genome sequencing and annotation.</title>
        <authorList>
            <consortium name="The Broad Institute Genomics Platform"/>
            <consortium name="The Broad Institute Genome Sequencing Center for Infectious Disease"/>
            <person name="Wu L."/>
            <person name="Ma J."/>
        </authorList>
    </citation>
    <scope>NUCLEOTIDE SEQUENCE [LARGE SCALE GENOMIC DNA]</scope>
    <source>
        <strain evidence="2 3">JCM 6835</strain>
    </source>
</reference>